<evidence type="ECO:0000256" key="6">
    <source>
        <dbReference type="ARBA" id="ARBA00023204"/>
    </source>
</evidence>
<dbReference type="EMBL" id="FNHF01000001">
    <property type="protein sequence ID" value="SDL69517.1"/>
    <property type="molecule type" value="Genomic_DNA"/>
</dbReference>
<evidence type="ECO:0000256" key="1">
    <source>
        <dbReference type="ARBA" id="ARBA00022722"/>
    </source>
</evidence>
<dbReference type="Gene3D" id="3.20.20.150">
    <property type="entry name" value="Divalent-metal-dependent TIM barrel enzymes"/>
    <property type="match status" value="1"/>
</dbReference>
<gene>
    <name evidence="7" type="ORF">SAMN05216244_0435</name>
</gene>
<dbReference type="InterPro" id="IPR036237">
    <property type="entry name" value="Xyl_isomerase-like_sf"/>
</dbReference>
<name>A0A1G9M6C4_9BACI</name>
<evidence type="ECO:0000256" key="5">
    <source>
        <dbReference type="ARBA" id="ARBA00022801"/>
    </source>
</evidence>
<dbReference type="InterPro" id="IPR004601">
    <property type="entry name" value="UvdE"/>
</dbReference>
<dbReference type="RefSeq" id="WP_074597224.1">
    <property type="nucleotide sequence ID" value="NZ_FNHF01000001.1"/>
</dbReference>
<dbReference type="PANTHER" id="PTHR31290:SF5">
    <property type="entry name" value="UV-DAMAGE ENDONUCLEASE"/>
    <property type="match status" value="1"/>
</dbReference>
<organism evidence="7 8">
    <name type="scientific">Sediminibacillus halophilus</name>
    <dbReference type="NCBI Taxonomy" id="482461"/>
    <lineage>
        <taxon>Bacteria</taxon>
        <taxon>Bacillati</taxon>
        <taxon>Bacillota</taxon>
        <taxon>Bacilli</taxon>
        <taxon>Bacillales</taxon>
        <taxon>Bacillaceae</taxon>
        <taxon>Sediminibacillus</taxon>
    </lineage>
</organism>
<protein>
    <submittedName>
        <fullName evidence="7">UV damage endonuclease UvdE</fullName>
    </submittedName>
</protein>
<dbReference type="GO" id="GO:0006289">
    <property type="term" value="P:nucleotide-excision repair"/>
    <property type="evidence" value="ECO:0007669"/>
    <property type="project" value="InterPro"/>
</dbReference>
<evidence type="ECO:0000313" key="8">
    <source>
        <dbReference type="Proteomes" id="UP000182347"/>
    </source>
</evidence>
<evidence type="ECO:0000313" key="7">
    <source>
        <dbReference type="EMBL" id="SDL69517.1"/>
    </source>
</evidence>
<reference evidence="8" key="1">
    <citation type="submission" date="2016-10" db="EMBL/GenBank/DDBJ databases">
        <authorList>
            <person name="Varghese N."/>
            <person name="Submissions S."/>
        </authorList>
    </citation>
    <scope>NUCLEOTIDE SEQUENCE [LARGE SCALE GENOMIC DNA]</scope>
    <source>
        <strain evidence="8">CGMCC 1.6199</strain>
    </source>
</reference>
<keyword evidence="8" id="KW-1185">Reference proteome</keyword>
<dbReference type="PANTHER" id="PTHR31290">
    <property type="entry name" value="UV-DAMAGE ENDONUCLEASE"/>
    <property type="match status" value="1"/>
</dbReference>
<dbReference type="AlphaFoldDB" id="A0A1G9M6C4"/>
<dbReference type="GO" id="GO:0004519">
    <property type="term" value="F:endonuclease activity"/>
    <property type="evidence" value="ECO:0007669"/>
    <property type="project" value="UniProtKB-KW"/>
</dbReference>
<keyword evidence="3" id="KW-0227">DNA damage</keyword>
<dbReference type="NCBIfam" id="TIGR00629">
    <property type="entry name" value="uvde"/>
    <property type="match status" value="1"/>
</dbReference>
<dbReference type="GO" id="GO:0016787">
    <property type="term" value="F:hydrolase activity"/>
    <property type="evidence" value="ECO:0007669"/>
    <property type="project" value="UniProtKB-KW"/>
</dbReference>
<keyword evidence="2 7" id="KW-0255">Endonuclease</keyword>
<evidence type="ECO:0000256" key="4">
    <source>
        <dbReference type="ARBA" id="ARBA00022769"/>
    </source>
</evidence>
<evidence type="ECO:0000256" key="2">
    <source>
        <dbReference type="ARBA" id="ARBA00022759"/>
    </source>
</evidence>
<keyword evidence="4" id="KW-0228">DNA excision</keyword>
<keyword evidence="5" id="KW-0378">Hydrolase</keyword>
<evidence type="ECO:0000256" key="3">
    <source>
        <dbReference type="ARBA" id="ARBA00022763"/>
    </source>
</evidence>
<dbReference type="OrthoDB" id="9782576at2"/>
<dbReference type="STRING" id="482461.SAMN05216244_0435"/>
<dbReference type="SUPFAM" id="SSF51658">
    <property type="entry name" value="Xylose isomerase-like"/>
    <property type="match status" value="1"/>
</dbReference>
<keyword evidence="6" id="KW-0234">DNA repair</keyword>
<dbReference type="GO" id="GO:0009411">
    <property type="term" value="P:response to UV"/>
    <property type="evidence" value="ECO:0007669"/>
    <property type="project" value="InterPro"/>
</dbReference>
<dbReference type="Proteomes" id="UP000182347">
    <property type="component" value="Unassembled WGS sequence"/>
</dbReference>
<proteinExistence type="predicted"/>
<keyword evidence="1" id="KW-0540">Nuclease</keyword>
<dbReference type="Pfam" id="PF03851">
    <property type="entry name" value="UvdE"/>
    <property type="match status" value="1"/>
</dbReference>
<accession>A0A1G9M6C4</accession>
<sequence length="321" mass="37643">MTIFRLGYVAMSKQVTNSSPSQTMTFKTFSQLRDREAAKRKLERIAKSNIHNCLRLLKHNKALDISFFRLSSRLIPLATHEELVDWDYYRELEEDLQQLGEYATANEMRVDFHPDHFVVLNSPKEEILKVSVKTLRYHHRLLTGMKVPPKHRCVLHTGGVYGDKEKALERFIDNWGRMNKELQQMILLENDDKTFTIKDVLYLSEKLGIPAVFDLHHHLANHHEADWFSDWPRILETWKTSSLPVKIHFSSPKNEKNFRHHADYVDANMVFKFAQQVSGTTAQVDCMIEAKQKDNALIRLVQDLKKFPQIQWVNQSTFVVE</sequence>